<feature type="domain" description="VOC" evidence="1">
    <location>
        <begin position="4"/>
        <end position="128"/>
    </location>
</feature>
<evidence type="ECO:0000259" key="1">
    <source>
        <dbReference type="PROSITE" id="PS51819"/>
    </source>
</evidence>
<comment type="caution">
    <text evidence="2">The sequence shown here is derived from an EMBL/GenBank/DDBJ whole genome shotgun (WGS) entry which is preliminary data.</text>
</comment>
<name>A0ABP6PZH4_9ACTN</name>
<evidence type="ECO:0000313" key="3">
    <source>
        <dbReference type="Proteomes" id="UP001501237"/>
    </source>
</evidence>
<dbReference type="PANTHER" id="PTHR36503:SF3">
    <property type="entry name" value="BLR0126 PROTEIN"/>
    <property type="match status" value="1"/>
</dbReference>
<sequence>MEARLDLIGLVVADMAASLAFYRLLGFDIPAEADSEPHVEVELPGGLRLAWDRVDVVRSFDPDWNPPSGGHRVALAFRCPGPAEVDAAYERLVKAGHPGRKEPWDAFWGQRYAIVHDPDGTAVDLFSPLG</sequence>
<dbReference type="InterPro" id="IPR004360">
    <property type="entry name" value="Glyas_Fos-R_dOase_dom"/>
</dbReference>
<reference evidence="3" key="1">
    <citation type="journal article" date="2019" name="Int. J. Syst. Evol. Microbiol.">
        <title>The Global Catalogue of Microorganisms (GCM) 10K type strain sequencing project: providing services to taxonomists for standard genome sequencing and annotation.</title>
        <authorList>
            <consortium name="The Broad Institute Genomics Platform"/>
            <consortium name="The Broad Institute Genome Sequencing Center for Infectious Disease"/>
            <person name="Wu L."/>
            <person name="Ma J."/>
        </authorList>
    </citation>
    <scope>NUCLEOTIDE SEQUENCE [LARGE SCALE GENOMIC DNA]</scope>
    <source>
        <strain evidence="3">JCM 9377</strain>
    </source>
</reference>
<dbReference type="Pfam" id="PF00903">
    <property type="entry name" value="Glyoxalase"/>
    <property type="match status" value="1"/>
</dbReference>
<protein>
    <submittedName>
        <fullName evidence="2">VOC family protein</fullName>
    </submittedName>
</protein>
<evidence type="ECO:0000313" key="2">
    <source>
        <dbReference type="EMBL" id="GAA3195861.1"/>
    </source>
</evidence>
<dbReference type="PROSITE" id="PS51819">
    <property type="entry name" value="VOC"/>
    <property type="match status" value="1"/>
</dbReference>
<dbReference type="PANTHER" id="PTHR36503">
    <property type="entry name" value="BLR2520 PROTEIN"/>
    <property type="match status" value="1"/>
</dbReference>
<dbReference type="EMBL" id="BAAAUV010000002">
    <property type="protein sequence ID" value="GAA3195861.1"/>
    <property type="molecule type" value="Genomic_DNA"/>
</dbReference>
<dbReference type="Proteomes" id="UP001501237">
    <property type="component" value="Unassembled WGS sequence"/>
</dbReference>
<dbReference type="InterPro" id="IPR029068">
    <property type="entry name" value="Glyas_Bleomycin-R_OHBP_Dase"/>
</dbReference>
<accession>A0ABP6PZH4</accession>
<dbReference type="Gene3D" id="3.10.180.10">
    <property type="entry name" value="2,3-Dihydroxybiphenyl 1,2-Dioxygenase, domain 1"/>
    <property type="match status" value="1"/>
</dbReference>
<dbReference type="SUPFAM" id="SSF54593">
    <property type="entry name" value="Glyoxalase/Bleomycin resistance protein/Dihydroxybiphenyl dioxygenase"/>
    <property type="match status" value="1"/>
</dbReference>
<dbReference type="RefSeq" id="WP_344821874.1">
    <property type="nucleotide sequence ID" value="NZ_BAAAUV010000002.1"/>
</dbReference>
<gene>
    <name evidence="2" type="ORF">GCM10010468_06180</name>
</gene>
<keyword evidence="3" id="KW-1185">Reference proteome</keyword>
<organism evidence="2 3">
    <name type="scientific">Actinocorallia longicatena</name>
    <dbReference type="NCBI Taxonomy" id="111803"/>
    <lineage>
        <taxon>Bacteria</taxon>
        <taxon>Bacillati</taxon>
        <taxon>Actinomycetota</taxon>
        <taxon>Actinomycetes</taxon>
        <taxon>Streptosporangiales</taxon>
        <taxon>Thermomonosporaceae</taxon>
        <taxon>Actinocorallia</taxon>
    </lineage>
</organism>
<dbReference type="InterPro" id="IPR037523">
    <property type="entry name" value="VOC_core"/>
</dbReference>
<proteinExistence type="predicted"/>